<gene>
    <name evidence="2" type="ORF">EV702DRAFT_1042756</name>
</gene>
<dbReference type="AlphaFoldDB" id="A0A9P7A111"/>
<feature type="compositionally biased region" description="Low complexity" evidence="1">
    <location>
        <begin position="250"/>
        <end position="271"/>
    </location>
</feature>
<dbReference type="EMBL" id="JABBWD010000008">
    <property type="protein sequence ID" value="KAG1780474.1"/>
    <property type="molecule type" value="Genomic_DNA"/>
</dbReference>
<evidence type="ECO:0000313" key="3">
    <source>
        <dbReference type="Proteomes" id="UP000714275"/>
    </source>
</evidence>
<evidence type="ECO:0000313" key="2">
    <source>
        <dbReference type="EMBL" id="KAG1780474.1"/>
    </source>
</evidence>
<feature type="region of interest" description="Disordered" evidence="1">
    <location>
        <begin position="360"/>
        <end position="379"/>
    </location>
</feature>
<protein>
    <submittedName>
        <fullName evidence="2">Uncharacterized protein</fullName>
    </submittedName>
</protein>
<comment type="caution">
    <text evidence="2">The sequence shown here is derived from an EMBL/GenBank/DDBJ whole genome shotgun (WGS) entry which is preliminary data.</text>
</comment>
<sequence>MTLNCVKPRRDLPIRLNFDVDVLDSNVGPTWRTPCLFEWDGVSRLAFGDLVRDEKSPVFEECPSPRRTDDVFLHKFIAKMSTQGPALCTAALQDTTYICKAIHEIGLVALGLIKRGVVWVAKISSMQFRMAILTVSGNIRVTCELYHFQILHLVFLSSLTPTAFCLPRLPSNLCTNMEQQPAQTGQPSIPAPPQYVHYPYPQMPQPPLAPSRDRPYPPELYLVYGAPYPVPPQNGGGYPPAFQGTGVPAAAAPTAAAPPSYPSAPSSSQPSHNQHFAQGFGQQQTPVVAARESTVRRGKRKAVNLADDAPPKKKQSIHPSDFDFEMVQVNGQLRYKCCLPQCQKVAPVLYASLQGHIRSKRHQKSAAQLPSPDSGSTLDEAEQWKEFAEMVYSIPSGPLEETVDSLEETVDSASSEPLEASSSTLDEAEQWKEFAEMVYSIPSGPLEETVDSLEETVDSASSEPLEASSSTLDEAEQWKEFAEMVYSIPSGPLEETVDSLEETVDSASSESLEEAPSTLDEAEQWFQQMVYSIPSGPLEETVDSLGETVDSASGEPLEEAPSTLDEAEQWFQQMVYSIPSGPLEETVDSLEETVDLAPYDSESMDDLLDTLFHFRAYC</sequence>
<feature type="region of interest" description="Disordered" evidence="1">
    <location>
        <begin position="250"/>
        <end position="318"/>
    </location>
</feature>
<keyword evidence="3" id="KW-1185">Reference proteome</keyword>
<proteinExistence type="predicted"/>
<reference evidence="2" key="1">
    <citation type="journal article" date="2020" name="New Phytol.">
        <title>Comparative genomics reveals dynamic genome evolution in host specialist ectomycorrhizal fungi.</title>
        <authorList>
            <person name="Lofgren L.A."/>
            <person name="Nguyen N.H."/>
            <person name="Vilgalys R."/>
            <person name="Ruytinx J."/>
            <person name="Liao H.L."/>
            <person name="Branco S."/>
            <person name="Kuo A."/>
            <person name="LaButti K."/>
            <person name="Lipzen A."/>
            <person name="Andreopoulos W."/>
            <person name="Pangilinan J."/>
            <person name="Riley R."/>
            <person name="Hundley H."/>
            <person name="Na H."/>
            <person name="Barry K."/>
            <person name="Grigoriev I.V."/>
            <person name="Stajich J.E."/>
            <person name="Kennedy P.G."/>
        </authorList>
    </citation>
    <scope>NUCLEOTIDE SEQUENCE</scope>
    <source>
        <strain evidence="2">DOB743</strain>
    </source>
</reference>
<evidence type="ECO:0000256" key="1">
    <source>
        <dbReference type="SAM" id="MobiDB-lite"/>
    </source>
</evidence>
<feature type="compositionally biased region" description="Polar residues" evidence="1">
    <location>
        <begin position="272"/>
        <end position="286"/>
    </location>
</feature>
<dbReference type="Proteomes" id="UP000714275">
    <property type="component" value="Unassembled WGS sequence"/>
</dbReference>
<feature type="compositionally biased region" description="Polar residues" evidence="1">
    <location>
        <begin position="365"/>
        <end position="377"/>
    </location>
</feature>
<dbReference type="OrthoDB" id="10521139at2759"/>
<accession>A0A9P7A111</accession>
<organism evidence="2 3">
    <name type="scientific">Suillus placidus</name>
    <dbReference type="NCBI Taxonomy" id="48579"/>
    <lineage>
        <taxon>Eukaryota</taxon>
        <taxon>Fungi</taxon>
        <taxon>Dikarya</taxon>
        <taxon>Basidiomycota</taxon>
        <taxon>Agaricomycotina</taxon>
        <taxon>Agaricomycetes</taxon>
        <taxon>Agaricomycetidae</taxon>
        <taxon>Boletales</taxon>
        <taxon>Suillineae</taxon>
        <taxon>Suillaceae</taxon>
        <taxon>Suillus</taxon>
    </lineage>
</organism>
<name>A0A9P7A111_9AGAM</name>